<name>A0A370X240_9GAMM</name>
<gene>
    <name evidence="2" type="ORF">DWU98_09600</name>
</gene>
<comment type="caution">
    <text evidence="2">The sequence shown here is derived from an EMBL/GenBank/DDBJ whole genome shotgun (WGS) entry which is preliminary data.</text>
</comment>
<sequence length="307" mass="33818">MLWLQGLILSAALTSLAIAQDAQQDQQATRLMEKVGAPSQFVMNTFKSSGMLGVKPHTLTGEERQKIKAALAALPPLDRRVLLDRLDDLSFIDGIPGEGTGLTSPGAHHGHYNITLRASIIDESLSTFLTTKERRDFTSDDSGITVTVKGQGTDALHYVLLHESTHVVDQTCRVTFTAHSKFVEGIWKEAHTLDAPWNTGPLNETFFRTHKPLEIQKASAVYGALSNSPFVSLYATSASAEDFAELVAWDEVRHMNGHLVIELTDRHGAVLKQWQPLTFPGVVKRFEYVDEFLANPASFKACAAYKT</sequence>
<dbReference type="EMBL" id="QRBE01000004">
    <property type="protein sequence ID" value="RDS82275.1"/>
    <property type="molecule type" value="Genomic_DNA"/>
</dbReference>
<organism evidence="2 3">
    <name type="scientific">Dyella monticola</name>
    <dbReference type="NCBI Taxonomy" id="1927958"/>
    <lineage>
        <taxon>Bacteria</taxon>
        <taxon>Pseudomonadati</taxon>
        <taxon>Pseudomonadota</taxon>
        <taxon>Gammaproteobacteria</taxon>
        <taxon>Lysobacterales</taxon>
        <taxon>Rhodanobacteraceae</taxon>
        <taxon>Dyella</taxon>
    </lineage>
</organism>
<feature type="signal peptide" evidence="1">
    <location>
        <begin position="1"/>
        <end position="19"/>
    </location>
</feature>
<dbReference type="Proteomes" id="UP000254258">
    <property type="component" value="Unassembled WGS sequence"/>
</dbReference>
<dbReference type="AlphaFoldDB" id="A0A370X240"/>
<reference evidence="2 3" key="1">
    <citation type="submission" date="2018-07" db="EMBL/GenBank/DDBJ databases">
        <title>Dyella monticola sp. nov. and Dyella psychrodurans sp. nov. isolated from monsoon evergreen broad-leaved forest soil of Dinghu Mountain, China.</title>
        <authorList>
            <person name="Gao Z."/>
            <person name="Qiu L."/>
        </authorList>
    </citation>
    <scope>NUCLEOTIDE SEQUENCE [LARGE SCALE GENOMIC DNA]</scope>
    <source>
        <strain evidence="2 3">4G-K06</strain>
    </source>
</reference>
<keyword evidence="1" id="KW-0732">Signal</keyword>
<feature type="chain" id="PRO_5016852463" evidence="1">
    <location>
        <begin position="20"/>
        <end position="307"/>
    </location>
</feature>
<proteinExistence type="predicted"/>
<evidence type="ECO:0000313" key="2">
    <source>
        <dbReference type="EMBL" id="RDS82275.1"/>
    </source>
</evidence>
<evidence type="ECO:0000313" key="3">
    <source>
        <dbReference type="Proteomes" id="UP000254258"/>
    </source>
</evidence>
<protein>
    <submittedName>
        <fullName evidence="2">Uncharacterized protein</fullName>
    </submittedName>
</protein>
<evidence type="ECO:0000256" key="1">
    <source>
        <dbReference type="SAM" id="SignalP"/>
    </source>
</evidence>
<keyword evidence="3" id="KW-1185">Reference proteome</keyword>
<accession>A0A370X240</accession>